<dbReference type="Gene3D" id="3.40.50.2000">
    <property type="entry name" value="Glycogen Phosphorylase B"/>
    <property type="match status" value="1"/>
</dbReference>
<dbReference type="SUPFAM" id="SSF53756">
    <property type="entry name" value="UDP-Glycosyltransferase/glycogen phosphorylase"/>
    <property type="match status" value="1"/>
</dbReference>
<dbReference type="EMBL" id="WHPF01000005">
    <property type="protein sequence ID" value="NNV55497.1"/>
    <property type="molecule type" value="Genomic_DNA"/>
</dbReference>
<evidence type="ECO:0000313" key="2">
    <source>
        <dbReference type="Proteomes" id="UP000598971"/>
    </source>
</evidence>
<keyword evidence="2" id="KW-1185">Reference proteome</keyword>
<name>A0A8J8FDI3_9BACT</name>
<dbReference type="Proteomes" id="UP000598971">
    <property type="component" value="Unassembled WGS sequence"/>
</dbReference>
<reference evidence="1" key="1">
    <citation type="submission" date="2019-10" db="EMBL/GenBank/DDBJ databases">
        <title>Draft genome sequence of Panacibacter sp. KCS-6.</title>
        <authorList>
            <person name="Yim K.J."/>
        </authorList>
    </citation>
    <scope>NUCLEOTIDE SEQUENCE</scope>
    <source>
        <strain evidence="1">KCS-6</strain>
    </source>
</reference>
<comment type="caution">
    <text evidence="1">The sequence shown here is derived from an EMBL/GenBank/DDBJ whole genome shotgun (WGS) entry which is preliminary data.</text>
</comment>
<dbReference type="RefSeq" id="WP_171607420.1">
    <property type="nucleotide sequence ID" value="NZ_WHPF01000005.1"/>
</dbReference>
<dbReference type="Pfam" id="PF13692">
    <property type="entry name" value="Glyco_trans_1_4"/>
    <property type="match status" value="1"/>
</dbReference>
<evidence type="ECO:0000313" key="1">
    <source>
        <dbReference type="EMBL" id="NNV55497.1"/>
    </source>
</evidence>
<dbReference type="AlphaFoldDB" id="A0A8J8FDI3"/>
<accession>A0A8J8FDI3</accession>
<protein>
    <submittedName>
        <fullName evidence="1">Glycosyltransferase</fullName>
    </submittedName>
</protein>
<sequence length="378" mass="43427">MDKHLHIISLDVPFPANYGGVYDLFYKLPALQAQGVKIHLHCFDNGRGEQTELNTYCEEVHYYHRNTGHKGFSSALPYIVSSRKNEDLLQNLLKDNYPIFMEGVHCTYPVLDNRFSNRRKFVRIHNVEHQYYKELYNCAPAGFKKMYYGWESNMLKKYEAGLVNKATAFWAVTQKDTDYYRQDLHCNTMDYLPLFIPPWQVKSTAGMGSFCLYHGNLEVAENEYAATWLLKNIFNNLEIPLVIAGKNPSAALEKLAHQKMHTCLVANPGEKELQDLIAKAQVHILPSFNNTGIKIKLLNALFNGRHCLVNSQMIDGTGLEDLCVIADDKASFRTRVEQLYNQPFSTGEVNSRCNALTQRYSNEAGARQMVDWIWNQYA</sequence>
<proteinExistence type="predicted"/>
<organism evidence="1 2">
    <name type="scientific">Limnovirga soli</name>
    <dbReference type="NCBI Taxonomy" id="2656915"/>
    <lineage>
        <taxon>Bacteria</taxon>
        <taxon>Pseudomonadati</taxon>
        <taxon>Bacteroidota</taxon>
        <taxon>Chitinophagia</taxon>
        <taxon>Chitinophagales</taxon>
        <taxon>Chitinophagaceae</taxon>
        <taxon>Limnovirga</taxon>
    </lineage>
</organism>
<gene>
    <name evidence="1" type="ORF">GD597_08515</name>
</gene>